<organism evidence="1 2">
    <name type="scientific">Bauhinia variegata</name>
    <name type="common">Purple orchid tree</name>
    <name type="synonym">Phanera variegata</name>
    <dbReference type="NCBI Taxonomy" id="167791"/>
    <lineage>
        <taxon>Eukaryota</taxon>
        <taxon>Viridiplantae</taxon>
        <taxon>Streptophyta</taxon>
        <taxon>Embryophyta</taxon>
        <taxon>Tracheophyta</taxon>
        <taxon>Spermatophyta</taxon>
        <taxon>Magnoliopsida</taxon>
        <taxon>eudicotyledons</taxon>
        <taxon>Gunneridae</taxon>
        <taxon>Pentapetalae</taxon>
        <taxon>rosids</taxon>
        <taxon>fabids</taxon>
        <taxon>Fabales</taxon>
        <taxon>Fabaceae</taxon>
        <taxon>Cercidoideae</taxon>
        <taxon>Cercideae</taxon>
        <taxon>Bauhiniinae</taxon>
        <taxon>Bauhinia</taxon>
    </lineage>
</organism>
<evidence type="ECO:0000313" key="2">
    <source>
        <dbReference type="Proteomes" id="UP000828941"/>
    </source>
</evidence>
<gene>
    <name evidence="1" type="ORF">L6164_007408</name>
</gene>
<reference evidence="1 2" key="1">
    <citation type="journal article" date="2022" name="DNA Res.">
        <title>Chromosomal-level genome assembly of the orchid tree Bauhinia variegata (Leguminosae; Cercidoideae) supports the allotetraploid origin hypothesis of Bauhinia.</title>
        <authorList>
            <person name="Zhong Y."/>
            <person name="Chen Y."/>
            <person name="Zheng D."/>
            <person name="Pang J."/>
            <person name="Liu Y."/>
            <person name="Luo S."/>
            <person name="Meng S."/>
            <person name="Qian L."/>
            <person name="Wei D."/>
            <person name="Dai S."/>
            <person name="Zhou R."/>
        </authorList>
    </citation>
    <scope>NUCLEOTIDE SEQUENCE [LARGE SCALE GENOMIC DNA]</scope>
    <source>
        <strain evidence="1">BV-YZ2020</strain>
    </source>
</reference>
<comment type="caution">
    <text evidence="1">The sequence shown here is derived from an EMBL/GenBank/DDBJ whole genome shotgun (WGS) entry which is preliminary data.</text>
</comment>
<protein>
    <submittedName>
        <fullName evidence="1">Uncharacterized protein</fullName>
    </submittedName>
</protein>
<sequence length="466" mass="52326">MGPDLELKGESKTVPEVLVSKEDVGASPFSEEKHFEPANAHGTDVLPIEQTPLFNANEDVEVNITGITNSGKALAVEAVSENVTECSSSFGDTGLGTENDSAFSDAEVESRIFTGSASPPTCDVLCKPLRIRKKKLTTHWRGFVSPLMWRCKWIELQLMQLQSQELKYKRELAAYDCRKQDEFANFTINGFDTKSVPLSGWHHRNKVMERKKRKRVEEESDLKSYMSNHNLFSYYENKGGVDGAYSEDVRGVVIACNADDSQEFGLNNIWSSLDSRDSDKSFEDMIKKIEAVDSQVEKLRSRIDKVVNENPGKFHSVSRGMIGLADGLNCSDLNHASTVGNYDAFPISPELRSVYDMEALFMPKNAMSNCEEMTSLLIEATKTSQLEVPCEDTKDGILVHNQAAKEEKHNDENIRNQLAEKTKVGDEMPHVPSKVKPCSTSKSNIPRNAKKRKRKASSKRWSRRRK</sequence>
<name>A0ACB9PDL0_BAUVA</name>
<evidence type="ECO:0000313" key="1">
    <source>
        <dbReference type="EMBL" id="KAI4346518.1"/>
    </source>
</evidence>
<dbReference type="EMBL" id="CM039429">
    <property type="protein sequence ID" value="KAI4346518.1"/>
    <property type="molecule type" value="Genomic_DNA"/>
</dbReference>
<accession>A0ACB9PDL0</accession>
<keyword evidence="2" id="KW-1185">Reference proteome</keyword>
<dbReference type="Proteomes" id="UP000828941">
    <property type="component" value="Chromosome 4"/>
</dbReference>
<proteinExistence type="predicted"/>